<organism evidence="2 3">
    <name type="scientific">candidate division WOR-1 bacterium RIFOXYC2_FULL_46_14</name>
    <dbReference type="NCBI Taxonomy" id="1802587"/>
    <lineage>
        <taxon>Bacteria</taxon>
        <taxon>Bacillati</taxon>
        <taxon>Saganbacteria</taxon>
    </lineage>
</organism>
<comment type="caution">
    <text evidence="2">The sequence shown here is derived from an EMBL/GenBank/DDBJ whole genome shotgun (WGS) entry which is preliminary data.</text>
</comment>
<evidence type="ECO:0000256" key="1">
    <source>
        <dbReference type="SAM" id="MobiDB-lite"/>
    </source>
</evidence>
<dbReference type="Proteomes" id="UP000179242">
    <property type="component" value="Unassembled WGS sequence"/>
</dbReference>
<reference evidence="2 3" key="1">
    <citation type="journal article" date="2016" name="Nat. Commun.">
        <title>Thousands of microbial genomes shed light on interconnected biogeochemical processes in an aquifer system.</title>
        <authorList>
            <person name="Anantharaman K."/>
            <person name="Brown C.T."/>
            <person name="Hug L.A."/>
            <person name="Sharon I."/>
            <person name="Castelle C.J."/>
            <person name="Probst A.J."/>
            <person name="Thomas B.C."/>
            <person name="Singh A."/>
            <person name="Wilkins M.J."/>
            <person name="Karaoz U."/>
            <person name="Brodie E.L."/>
            <person name="Williams K.H."/>
            <person name="Hubbard S.S."/>
            <person name="Banfield J.F."/>
        </authorList>
    </citation>
    <scope>NUCLEOTIDE SEQUENCE [LARGE SCALE GENOMIC DNA]</scope>
</reference>
<gene>
    <name evidence="2" type="ORF">A2438_04605</name>
</gene>
<evidence type="ECO:0000313" key="3">
    <source>
        <dbReference type="Proteomes" id="UP000179242"/>
    </source>
</evidence>
<dbReference type="EMBL" id="MEUJ01000005">
    <property type="protein sequence ID" value="OGC39787.1"/>
    <property type="molecule type" value="Genomic_DNA"/>
</dbReference>
<dbReference type="AlphaFoldDB" id="A0A1F4U4J6"/>
<proteinExistence type="predicted"/>
<accession>A0A1F4U4J6</accession>
<evidence type="ECO:0000313" key="2">
    <source>
        <dbReference type="EMBL" id="OGC39787.1"/>
    </source>
</evidence>
<protein>
    <submittedName>
        <fullName evidence="2">Uncharacterized protein</fullName>
    </submittedName>
</protein>
<name>A0A1F4U4J6_UNCSA</name>
<feature type="region of interest" description="Disordered" evidence="1">
    <location>
        <begin position="1"/>
        <end position="22"/>
    </location>
</feature>
<sequence>MLLSFGCGKTQNIENATDDNEETKSVSISPEIIIPTAEYIKAKLTNTVSRDARVELEVYTTAFNAVSPETFAADLITKYGETKAFLLVSYIDKTITDLKDIENKLKNTYGVNIFFPKVVFMVDKTFNGIATYDRLKIILSAPSAEEENELLKPILAHEYGHFLSFHNPDGTVAITSAQNAFNIDMNEMSTKGVVDRYHLKNIYFKPYLSKPLTELEYWGMVEIMAQKVMAELSDYKDERALLKWIVNSYSIKSKNLPPGSPPIESAYLYALFFSEKYNLPKYQTIFNNRLLNSKTISGQAQIDASIKKLKYFYNNITISSTP</sequence>